<keyword evidence="1" id="KW-0812">Transmembrane</keyword>
<name>A0A0F9DSL1_9ZZZZ</name>
<comment type="caution">
    <text evidence="2">The sequence shown here is derived from an EMBL/GenBank/DDBJ whole genome shotgun (WGS) entry which is preliminary data.</text>
</comment>
<dbReference type="EMBL" id="LAZR01040278">
    <property type="protein sequence ID" value="KKL14888.1"/>
    <property type="molecule type" value="Genomic_DNA"/>
</dbReference>
<feature type="transmembrane region" description="Helical" evidence="1">
    <location>
        <begin position="9"/>
        <end position="29"/>
    </location>
</feature>
<feature type="non-terminal residue" evidence="2">
    <location>
        <position position="56"/>
    </location>
</feature>
<proteinExistence type="predicted"/>
<reference evidence="2" key="1">
    <citation type="journal article" date="2015" name="Nature">
        <title>Complex archaea that bridge the gap between prokaryotes and eukaryotes.</title>
        <authorList>
            <person name="Spang A."/>
            <person name="Saw J.H."/>
            <person name="Jorgensen S.L."/>
            <person name="Zaremba-Niedzwiedzka K."/>
            <person name="Martijn J."/>
            <person name="Lind A.E."/>
            <person name="van Eijk R."/>
            <person name="Schleper C."/>
            <person name="Guy L."/>
            <person name="Ettema T.J."/>
        </authorList>
    </citation>
    <scope>NUCLEOTIDE SEQUENCE</scope>
</reference>
<dbReference type="AlphaFoldDB" id="A0A0F9DSL1"/>
<organism evidence="2">
    <name type="scientific">marine sediment metagenome</name>
    <dbReference type="NCBI Taxonomy" id="412755"/>
    <lineage>
        <taxon>unclassified sequences</taxon>
        <taxon>metagenomes</taxon>
        <taxon>ecological metagenomes</taxon>
    </lineage>
</organism>
<accession>A0A0F9DSL1</accession>
<evidence type="ECO:0000313" key="2">
    <source>
        <dbReference type="EMBL" id="KKL14888.1"/>
    </source>
</evidence>
<protein>
    <submittedName>
        <fullName evidence="2">Uncharacterized protein</fullName>
    </submittedName>
</protein>
<keyword evidence="1" id="KW-1133">Transmembrane helix</keyword>
<gene>
    <name evidence="2" type="ORF">LCGC14_2511160</name>
</gene>
<keyword evidence="1" id="KW-0472">Membrane</keyword>
<sequence length="56" mass="6277">MKYTKLNNLLLATITLYIFWGSFIVNIVSPLVPPIYSMPLFDQIISLCSLVGIGLM</sequence>
<evidence type="ECO:0000256" key="1">
    <source>
        <dbReference type="SAM" id="Phobius"/>
    </source>
</evidence>